<reference evidence="5 6" key="1">
    <citation type="journal article" date="2021" name="Hortic Res">
        <title>Chromosome-scale assembly of the Dendrobium chrysotoxum genome enhances the understanding of orchid evolution.</title>
        <authorList>
            <person name="Zhang Y."/>
            <person name="Zhang G.Q."/>
            <person name="Zhang D."/>
            <person name="Liu X.D."/>
            <person name="Xu X.Y."/>
            <person name="Sun W.H."/>
            <person name="Yu X."/>
            <person name="Zhu X."/>
            <person name="Wang Z.W."/>
            <person name="Zhao X."/>
            <person name="Zhong W.Y."/>
            <person name="Chen H."/>
            <person name="Yin W.L."/>
            <person name="Huang T."/>
            <person name="Niu S.C."/>
            <person name="Liu Z.J."/>
        </authorList>
    </citation>
    <scope>NUCLEOTIDE SEQUENCE [LARGE SCALE GENOMIC DNA]</scope>
    <source>
        <strain evidence="5">Lindl</strain>
    </source>
</reference>
<dbReference type="PROSITE" id="PS00767">
    <property type="entry name" value="THF_DHG_CYH_2"/>
    <property type="match status" value="1"/>
</dbReference>
<dbReference type="Proteomes" id="UP000775213">
    <property type="component" value="Unassembled WGS sequence"/>
</dbReference>
<proteinExistence type="predicted"/>
<keyword evidence="6" id="KW-1185">Reference proteome</keyword>
<dbReference type="GO" id="GO:0035999">
    <property type="term" value="P:tetrahydrofolate interconversion"/>
    <property type="evidence" value="ECO:0007669"/>
    <property type="project" value="TreeGrafter"/>
</dbReference>
<dbReference type="InterPro" id="IPR036291">
    <property type="entry name" value="NAD(P)-bd_dom_sf"/>
</dbReference>
<dbReference type="GO" id="GO:0004488">
    <property type="term" value="F:methylenetetrahydrofolate dehydrogenase (NADP+) activity"/>
    <property type="evidence" value="ECO:0007669"/>
    <property type="project" value="InterPro"/>
</dbReference>
<feature type="domain" description="Tetrahydrofolate dehydrogenase/cyclohydrolase NAD(P)-binding" evidence="4">
    <location>
        <begin position="3"/>
        <end position="100"/>
    </location>
</feature>
<name>A0AAV7H8W5_DENCH</name>
<dbReference type="PANTHER" id="PTHR48099:SF5">
    <property type="entry name" value="C-1-TETRAHYDROFOLATE SYNTHASE, CYTOPLASMIC"/>
    <property type="match status" value="1"/>
</dbReference>
<evidence type="ECO:0000256" key="2">
    <source>
        <dbReference type="ARBA" id="ARBA00022801"/>
    </source>
</evidence>
<dbReference type="Pfam" id="PF02882">
    <property type="entry name" value="THF_DHG_CYH_C"/>
    <property type="match status" value="1"/>
</dbReference>
<gene>
    <name evidence="5" type="ORF">IEQ34_007083</name>
</gene>
<dbReference type="PANTHER" id="PTHR48099">
    <property type="entry name" value="C-1-TETRAHYDROFOLATE SYNTHASE, CYTOPLASMIC-RELATED"/>
    <property type="match status" value="1"/>
</dbReference>
<dbReference type="EMBL" id="JAGFBR010000007">
    <property type="protein sequence ID" value="KAH0464297.1"/>
    <property type="molecule type" value="Genomic_DNA"/>
</dbReference>
<evidence type="ECO:0000259" key="4">
    <source>
        <dbReference type="Pfam" id="PF02882"/>
    </source>
</evidence>
<protein>
    <recommendedName>
        <fullName evidence="1">methenyltetrahydrofolate cyclohydrolase</fullName>
        <ecNumber evidence="1">3.5.4.9</ecNumber>
    </recommendedName>
</protein>
<dbReference type="AlphaFoldDB" id="A0AAV7H8W5"/>
<keyword evidence="2" id="KW-0378">Hydrolase</keyword>
<dbReference type="Gene3D" id="3.40.50.720">
    <property type="entry name" value="NAD(P)-binding Rossmann-like Domain"/>
    <property type="match status" value="1"/>
</dbReference>
<dbReference type="InterPro" id="IPR020867">
    <property type="entry name" value="THF_DH/CycHdrlase_CS"/>
</dbReference>
<keyword evidence="3" id="KW-0560">Oxidoreductase</keyword>
<comment type="caution">
    <text evidence="5">The sequence shown here is derived from an EMBL/GenBank/DDBJ whole genome shotgun (WGS) entry which is preliminary data.</text>
</comment>
<evidence type="ECO:0000313" key="6">
    <source>
        <dbReference type="Proteomes" id="UP000775213"/>
    </source>
</evidence>
<dbReference type="PRINTS" id="PR00085">
    <property type="entry name" value="THFDHDRGNASE"/>
</dbReference>
<dbReference type="InterPro" id="IPR000672">
    <property type="entry name" value="THF_DH/CycHdrlase"/>
</dbReference>
<dbReference type="SUPFAM" id="SSF51735">
    <property type="entry name" value="NAD(P)-binding Rossmann-fold domains"/>
    <property type="match status" value="1"/>
</dbReference>
<evidence type="ECO:0000256" key="1">
    <source>
        <dbReference type="ARBA" id="ARBA00012776"/>
    </source>
</evidence>
<sequence length="105" mass="11128">MLILVHSYTKNAEEITEQADIVISATGVANLVRGSWLKLGVVVDDDGINHVDEAQGYRLVGDVCFEEACRVSSAITSVPGGVGPMTIAMLLSNTLSSAKSLHELK</sequence>
<dbReference type="GO" id="GO:0004477">
    <property type="term" value="F:methenyltetrahydrofolate cyclohydrolase activity"/>
    <property type="evidence" value="ECO:0007669"/>
    <property type="project" value="UniProtKB-EC"/>
</dbReference>
<dbReference type="GO" id="GO:0005829">
    <property type="term" value="C:cytosol"/>
    <property type="evidence" value="ECO:0007669"/>
    <property type="project" value="TreeGrafter"/>
</dbReference>
<accession>A0AAV7H8W5</accession>
<dbReference type="EC" id="3.5.4.9" evidence="1"/>
<organism evidence="5 6">
    <name type="scientific">Dendrobium chrysotoxum</name>
    <name type="common">Orchid</name>
    <dbReference type="NCBI Taxonomy" id="161865"/>
    <lineage>
        <taxon>Eukaryota</taxon>
        <taxon>Viridiplantae</taxon>
        <taxon>Streptophyta</taxon>
        <taxon>Embryophyta</taxon>
        <taxon>Tracheophyta</taxon>
        <taxon>Spermatophyta</taxon>
        <taxon>Magnoliopsida</taxon>
        <taxon>Liliopsida</taxon>
        <taxon>Asparagales</taxon>
        <taxon>Orchidaceae</taxon>
        <taxon>Epidendroideae</taxon>
        <taxon>Malaxideae</taxon>
        <taxon>Dendrobiinae</taxon>
        <taxon>Dendrobium</taxon>
    </lineage>
</organism>
<evidence type="ECO:0000313" key="5">
    <source>
        <dbReference type="EMBL" id="KAH0464297.1"/>
    </source>
</evidence>
<evidence type="ECO:0000256" key="3">
    <source>
        <dbReference type="ARBA" id="ARBA00023002"/>
    </source>
</evidence>
<dbReference type="InterPro" id="IPR020631">
    <property type="entry name" value="THF_DH/CycHdrlase_NAD-bd_dom"/>
</dbReference>